<comment type="function">
    <text evidence="9">Part of the tripartite ATP-independent periplasmic (TRAP) transport system.</text>
</comment>
<keyword evidence="12" id="KW-1185">Reference proteome</keyword>
<organism evidence="11 12">
    <name type="scientific">Lichenifustis flavocetrariae</name>
    <dbReference type="NCBI Taxonomy" id="2949735"/>
    <lineage>
        <taxon>Bacteria</taxon>
        <taxon>Pseudomonadati</taxon>
        <taxon>Pseudomonadota</taxon>
        <taxon>Alphaproteobacteria</taxon>
        <taxon>Hyphomicrobiales</taxon>
        <taxon>Lichenihabitantaceae</taxon>
        <taxon>Lichenifustis</taxon>
    </lineage>
</organism>
<dbReference type="Pfam" id="PF04290">
    <property type="entry name" value="DctQ"/>
    <property type="match status" value="1"/>
</dbReference>
<comment type="caution">
    <text evidence="11">The sequence shown here is derived from an EMBL/GenBank/DDBJ whole genome shotgun (WGS) entry which is preliminary data.</text>
</comment>
<evidence type="ECO:0000256" key="8">
    <source>
        <dbReference type="ARBA" id="ARBA00038436"/>
    </source>
</evidence>
<sequence length="167" mass="17396">MRFPLRLLTAAGIGSLLVMVAATLIAVVTRFLGTTGFEWSYEVAGIAFIWTTFLGAGLAEARRENAAFEVLRSAASPPWQRLLEKLGAVVVLIVGAALLVSGIAAIDRSGLVPTPLLRWPGFVQLTAAPVLGACLGVLALRRLFGRVPPSEAHAPATVGQQGAGTPV</sequence>
<keyword evidence="7 9" id="KW-0472">Membrane</keyword>
<dbReference type="GO" id="GO:0005886">
    <property type="term" value="C:plasma membrane"/>
    <property type="evidence" value="ECO:0007669"/>
    <property type="project" value="UniProtKB-SubCell"/>
</dbReference>
<evidence type="ECO:0000313" key="12">
    <source>
        <dbReference type="Proteomes" id="UP001165667"/>
    </source>
</evidence>
<dbReference type="InterPro" id="IPR007387">
    <property type="entry name" value="TRAP_DctQ"/>
</dbReference>
<evidence type="ECO:0000256" key="9">
    <source>
        <dbReference type="RuleBase" id="RU369079"/>
    </source>
</evidence>
<comment type="subunit">
    <text evidence="9">The complex comprises the extracytoplasmic solute receptor protein and the two transmembrane proteins.</text>
</comment>
<evidence type="ECO:0000256" key="7">
    <source>
        <dbReference type="ARBA" id="ARBA00023136"/>
    </source>
</evidence>
<protein>
    <recommendedName>
        <fullName evidence="9">TRAP transporter small permease protein</fullName>
    </recommendedName>
</protein>
<keyword evidence="6 9" id="KW-1133">Transmembrane helix</keyword>
<evidence type="ECO:0000313" key="11">
    <source>
        <dbReference type="EMBL" id="MCW6506711.1"/>
    </source>
</evidence>
<dbReference type="PANTHER" id="PTHR35011:SF2">
    <property type="entry name" value="2,3-DIKETO-L-GULONATE TRAP TRANSPORTER SMALL PERMEASE PROTEIN YIAM"/>
    <property type="match status" value="1"/>
</dbReference>
<keyword evidence="2 9" id="KW-0813">Transport</keyword>
<proteinExistence type="inferred from homology"/>
<keyword evidence="4 9" id="KW-0997">Cell inner membrane</keyword>
<reference evidence="11" key="1">
    <citation type="submission" date="2022-05" db="EMBL/GenBank/DDBJ databases">
        <authorList>
            <person name="Pankratov T."/>
        </authorList>
    </citation>
    <scope>NUCLEOTIDE SEQUENCE</scope>
    <source>
        <strain evidence="11">BP6-180914</strain>
    </source>
</reference>
<evidence type="ECO:0000256" key="6">
    <source>
        <dbReference type="ARBA" id="ARBA00022989"/>
    </source>
</evidence>
<evidence type="ECO:0000256" key="2">
    <source>
        <dbReference type="ARBA" id="ARBA00022448"/>
    </source>
</evidence>
<evidence type="ECO:0000256" key="5">
    <source>
        <dbReference type="ARBA" id="ARBA00022692"/>
    </source>
</evidence>
<evidence type="ECO:0000256" key="3">
    <source>
        <dbReference type="ARBA" id="ARBA00022475"/>
    </source>
</evidence>
<comment type="subcellular location">
    <subcellularLocation>
        <location evidence="1 9">Cell inner membrane</location>
        <topology evidence="1 9">Multi-pass membrane protein</topology>
    </subcellularLocation>
</comment>
<feature type="transmembrane region" description="Helical" evidence="9">
    <location>
        <begin position="121"/>
        <end position="140"/>
    </location>
</feature>
<feature type="transmembrane region" description="Helical" evidence="9">
    <location>
        <begin position="39"/>
        <end position="61"/>
    </location>
</feature>
<dbReference type="EMBL" id="JAMOIM010000001">
    <property type="protein sequence ID" value="MCW6506711.1"/>
    <property type="molecule type" value="Genomic_DNA"/>
</dbReference>
<feature type="transmembrane region" description="Helical" evidence="9">
    <location>
        <begin position="82"/>
        <end position="106"/>
    </location>
</feature>
<dbReference type="AlphaFoldDB" id="A0AA41YQJ8"/>
<dbReference type="Proteomes" id="UP001165667">
    <property type="component" value="Unassembled WGS sequence"/>
</dbReference>
<dbReference type="GO" id="GO:0015740">
    <property type="term" value="P:C4-dicarboxylate transport"/>
    <property type="evidence" value="ECO:0007669"/>
    <property type="project" value="TreeGrafter"/>
</dbReference>
<keyword evidence="3" id="KW-1003">Cell membrane</keyword>
<dbReference type="InterPro" id="IPR055348">
    <property type="entry name" value="DctQ"/>
</dbReference>
<evidence type="ECO:0000259" key="10">
    <source>
        <dbReference type="Pfam" id="PF04290"/>
    </source>
</evidence>
<dbReference type="RefSeq" id="WP_282583061.1">
    <property type="nucleotide sequence ID" value="NZ_JAMOIM010000001.1"/>
</dbReference>
<feature type="transmembrane region" description="Helical" evidence="9">
    <location>
        <begin position="7"/>
        <end position="33"/>
    </location>
</feature>
<comment type="similarity">
    <text evidence="8 9">Belongs to the TRAP transporter small permease family.</text>
</comment>
<accession>A0AA41YQJ8</accession>
<dbReference type="GO" id="GO:0022857">
    <property type="term" value="F:transmembrane transporter activity"/>
    <property type="evidence" value="ECO:0007669"/>
    <property type="project" value="UniProtKB-UniRule"/>
</dbReference>
<name>A0AA41YQJ8_9HYPH</name>
<dbReference type="PANTHER" id="PTHR35011">
    <property type="entry name" value="2,3-DIKETO-L-GULONATE TRAP TRANSPORTER SMALL PERMEASE PROTEIN YIAM"/>
    <property type="match status" value="1"/>
</dbReference>
<feature type="domain" description="Tripartite ATP-independent periplasmic transporters DctQ component" evidence="10">
    <location>
        <begin position="19"/>
        <end position="146"/>
    </location>
</feature>
<evidence type="ECO:0000256" key="1">
    <source>
        <dbReference type="ARBA" id="ARBA00004429"/>
    </source>
</evidence>
<evidence type="ECO:0000256" key="4">
    <source>
        <dbReference type="ARBA" id="ARBA00022519"/>
    </source>
</evidence>
<keyword evidence="5 9" id="KW-0812">Transmembrane</keyword>
<gene>
    <name evidence="11" type="ORF">M8523_01590</name>
</gene>